<dbReference type="STRING" id="49280.A9996_09475"/>
<dbReference type="AlphaFoldDB" id="A0A1A7R432"/>
<name>A0A1A7R432_9FLAO</name>
<dbReference type="RefSeq" id="WP_066433713.1">
    <property type="nucleotide sequence ID" value="NZ_LZRN01000016.1"/>
</dbReference>
<reference evidence="2 3" key="1">
    <citation type="submission" date="2018-06" db="EMBL/GenBank/DDBJ databases">
        <title>Genomic Encyclopedia of Archaeal and Bacterial Type Strains, Phase II (KMG-II): from individual species to whole genera.</title>
        <authorList>
            <person name="Goeker M."/>
        </authorList>
    </citation>
    <scope>NUCLEOTIDE SEQUENCE [LARGE SCALE GENOMIC DNA]</scope>
    <source>
        <strain evidence="2 3">DSM 12408</strain>
    </source>
</reference>
<dbReference type="Gene3D" id="3.40.50.2000">
    <property type="entry name" value="Glycogen Phosphorylase B"/>
    <property type="match status" value="1"/>
</dbReference>
<evidence type="ECO:0000256" key="1">
    <source>
        <dbReference type="SAM" id="Phobius"/>
    </source>
</evidence>
<keyword evidence="1" id="KW-0812">Transmembrane</keyword>
<proteinExistence type="predicted"/>
<keyword evidence="1" id="KW-1133">Transmembrane helix</keyword>
<sequence length="375" mass="43262">MIYLTFGDIYSGIFQSQVIDVLKYINKTNTVNTKLISFVPYPIYKEQRQLIKSQYPNSQILPMIPSRNHWVIFYSFLIVCFSFFSILNQKVVCRNIWSTNIGLLLRKLKILKWVCCDGRGAVFAEWQEYLITNTDVDLNIIYKAEKNAVRKADYRMAVSTALVNYWEMTYQYKLISESFSVIPCTIAESFEIFINDETRLVSRQQLGYTSEDTVIVFSGGIDKWQSPELLGEVMENLKKNNKNIKFLFLAKPEIINHPAISPFKALVKAFWVKPDEVKDYLIVGDFGLLIREKSVTNRVAAPTKFGEYLACGLEVVITEALGDYTSFVKEHNCGIIYNGDVLALNKTSTRTEMYNLAINNFSKRNFSKEYGKIYN</sequence>
<dbReference type="SUPFAM" id="SSF53756">
    <property type="entry name" value="UDP-Glycosyltransferase/glycogen phosphorylase"/>
    <property type="match status" value="1"/>
</dbReference>
<evidence type="ECO:0000313" key="2">
    <source>
        <dbReference type="EMBL" id="RAJ22255.1"/>
    </source>
</evidence>
<keyword evidence="2" id="KW-0808">Transferase</keyword>
<accession>A0A1A7R432</accession>
<dbReference type="GO" id="GO:0016740">
    <property type="term" value="F:transferase activity"/>
    <property type="evidence" value="ECO:0007669"/>
    <property type="project" value="UniProtKB-KW"/>
</dbReference>
<gene>
    <name evidence="2" type="ORF">LX77_02566</name>
</gene>
<protein>
    <submittedName>
        <fullName evidence="2">Glycosyltransferase involved in cell wall biosynthesis</fullName>
    </submittedName>
</protein>
<keyword evidence="1" id="KW-0472">Membrane</keyword>
<evidence type="ECO:0000313" key="3">
    <source>
        <dbReference type="Proteomes" id="UP000248987"/>
    </source>
</evidence>
<feature type="transmembrane region" description="Helical" evidence="1">
    <location>
        <begin position="70"/>
        <end position="87"/>
    </location>
</feature>
<organism evidence="2 3">
    <name type="scientific">Gelidibacter algens</name>
    <dbReference type="NCBI Taxonomy" id="49280"/>
    <lineage>
        <taxon>Bacteria</taxon>
        <taxon>Pseudomonadati</taxon>
        <taxon>Bacteroidota</taxon>
        <taxon>Flavobacteriia</taxon>
        <taxon>Flavobacteriales</taxon>
        <taxon>Flavobacteriaceae</taxon>
        <taxon>Gelidibacter</taxon>
    </lineage>
</organism>
<dbReference type="Proteomes" id="UP000248987">
    <property type="component" value="Unassembled WGS sequence"/>
</dbReference>
<keyword evidence="3" id="KW-1185">Reference proteome</keyword>
<dbReference type="OrthoDB" id="9771846at2"/>
<comment type="caution">
    <text evidence="2">The sequence shown here is derived from an EMBL/GenBank/DDBJ whole genome shotgun (WGS) entry which is preliminary data.</text>
</comment>
<dbReference type="EMBL" id="QLLQ01000010">
    <property type="protein sequence ID" value="RAJ22255.1"/>
    <property type="molecule type" value="Genomic_DNA"/>
</dbReference>